<sequence length="338" mass="37490">MSDKITIAGREVGTTGFGLMAFTGRPFIIPDAEIFASINTSLSHGANFFVSGEFYGLRDPEDNLHMLKRYFTTYPEAVDKVVLSVKAGMNWVTRTPDSSPTTLRASIDNILEKTGRDRIDVFCIARVDKTIPLEESYKVVKEYIDTGKIGSFCPSECSAETIRKAVDILGKENISCVELEVSLWATEIFENGVAEVCEEFDIPIAAYSPLGRGFLTGQFKSADDLPEGDMRKHFDRFKSENFDKNLRLVEMVEGIAGRKRCTSSQLGLAWVRQVGGRWGNGGLKIIPIFGATKQAQVAENLQSVELTDSEMDEIDGILKSFKPTGGRYFGHLEGMLYQ</sequence>
<dbReference type="InterPro" id="IPR036812">
    <property type="entry name" value="NAD(P)_OxRdtase_dom_sf"/>
</dbReference>
<name>A0A7C8J8R7_ORBOL</name>
<evidence type="ECO:0000313" key="6">
    <source>
        <dbReference type="Proteomes" id="UP000480548"/>
    </source>
</evidence>
<dbReference type="InterPro" id="IPR023210">
    <property type="entry name" value="NADP_OxRdtase_dom"/>
</dbReference>
<dbReference type="Proteomes" id="UP000475325">
    <property type="component" value="Unassembled WGS sequence"/>
</dbReference>
<reference evidence="5 6" key="1">
    <citation type="submission" date="2019-06" db="EMBL/GenBank/DDBJ databases">
        <authorList>
            <person name="Palmer J.M."/>
        </authorList>
    </citation>
    <scope>NUCLEOTIDE SEQUENCE [LARGE SCALE GENOMIC DNA]</scope>
    <source>
        <strain evidence="3 5">TWF102</strain>
        <strain evidence="4 6">TWF703</strain>
    </source>
</reference>
<dbReference type="CDD" id="cd19077">
    <property type="entry name" value="AKR_AKR8A1-2"/>
    <property type="match status" value="1"/>
</dbReference>
<gene>
    <name evidence="3" type="primary">PLR1_1</name>
    <name evidence="4" type="synonym">PLR1_2</name>
    <name evidence="3" type="ORF">TWF102_007707</name>
    <name evidence="4" type="ORF">TWF703_009048</name>
</gene>
<dbReference type="Proteomes" id="UP000480548">
    <property type="component" value="Unassembled WGS sequence"/>
</dbReference>
<dbReference type="Pfam" id="PF00248">
    <property type="entry name" value="Aldo_ket_red"/>
    <property type="match status" value="1"/>
</dbReference>
<evidence type="ECO:0000313" key="3">
    <source>
        <dbReference type="EMBL" id="KAF3093883.1"/>
    </source>
</evidence>
<evidence type="ECO:0000259" key="2">
    <source>
        <dbReference type="Pfam" id="PF00248"/>
    </source>
</evidence>
<dbReference type="AlphaFoldDB" id="A0A7C8J8R7"/>
<dbReference type="GO" id="GO:0016491">
    <property type="term" value="F:oxidoreductase activity"/>
    <property type="evidence" value="ECO:0007669"/>
    <property type="project" value="UniProtKB-KW"/>
</dbReference>
<protein>
    <submittedName>
        <fullName evidence="3">Pyridoxine 4-dehydrogenase</fullName>
    </submittedName>
</protein>
<evidence type="ECO:0000313" key="4">
    <source>
        <dbReference type="EMBL" id="KAF3129204.1"/>
    </source>
</evidence>
<dbReference type="GO" id="GO:0005737">
    <property type="term" value="C:cytoplasm"/>
    <property type="evidence" value="ECO:0007669"/>
    <property type="project" value="TreeGrafter"/>
</dbReference>
<dbReference type="Gene3D" id="3.20.20.100">
    <property type="entry name" value="NADP-dependent oxidoreductase domain"/>
    <property type="match status" value="1"/>
</dbReference>
<accession>A0A7C8J8R7</accession>
<dbReference type="InterPro" id="IPR050791">
    <property type="entry name" value="Aldo-Keto_reductase"/>
</dbReference>
<evidence type="ECO:0000256" key="1">
    <source>
        <dbReference type="ARBA" id="ARBA00023002"/>
    </source>
</evidence>
<feature type="domain" description="NADP-dependent oxidoreductase" evidence="2">
    <location>
        <begin position="16"/>
        <end position="318"/>
    </location>
</feature>
<dbReference type="EMBL" id="WIQW01000046">
    <property type="protein sequence ID" value="KAF3093883.1"/>
    <property type="molecule type" value="Genomic_DNA"/>
</dbReference>
<dbReference type="PANTHER" id="PTHR43625:SF78">
    <property type="entry name" value="PYRIDOXAL REDUCTASE-RELATED"/>
    <property type="match status" value="1"/>
</dbReference>
<comment type="caution">
    <text evidence="3">The sequence shown here is derived from an EMBL/GenBank/DDBJ whole genome shotgun (WGS) entry which is preliminary data.</text>
</comment>
<dbReference type="SUPFAM" id="SSF51430">
    <property type="entry name" value="NAD(P)-linked oxidoreductase"/>
    <property type="match status" value="1"/>
</dbReference>
<proteinExistence type="predicted"/>
<keyword evidence="1" id="KW-0560">Oxidoreductase</keyword>
<dbReference type="PANTHER" id="PTHR43625">
    <property type="entry name" value="AFLATOXIN B1 ALDEHYDE REDUCTASE"/>
    <property type="match status" value="1"/>
</dbReference>
<organism evidence="3 5">
    <name type="scientific">Orbilia oligospora</name>
    <name type="common">Nematode-trapping fungus</name>
    <name type="synonym">Arthrobotrys oligospora</name>
    <dbReference type="NCBI Taxonomy" id="2813651"/>
    <lineage>
        <taxon>Eukaryota</taxon>
        <taxon>Fungi</taxon>
        <taxon>Dikarya</taxon>
        <taxon>Ascomycota</taxon>
        <taxon>Pezizomycotina</taxon>
        <taxon>Orbiliomycetes</taxon>
        <taxon>Orbiliales</taxon>
        <taxon>Orbiliaceae</taxon>
        <taxon>Orbilia</taxon>
    </lineage>
</organism>
<dbReference type="EMBL" id="WIQZ01000064">
    <property type="protein sequence ID" value="KAF3129204.1"/>
    <property type="molecule type" value="Genomic_DNA"/>
</dbReference>
<evidence type="ECO:0000313" key="5">
    <source>
        <dbReference type="Proteomes" id="UP000475325"/>
    </source>
</evidence>